<evidence type="ECO:0000313" key="3">
    <source>
        <dbReference type="Proteomes" id="UP000284057"/>
    </source>
</evidence>
<comment type="caution">
    <text evidence="2">The sequence shown here is derived from an EMBL/GenBank/DDBJ whole genome shotgun (WGS) entry which is preliminary data.</text>
</comment>
<organism evidence="2 3">
    <name type="scientific">Jiangella rhizosphaerae</name>
    <dbReference type="NCBI Taxonomy" id="2293569"/>
    <lineage>
        <taxon>Bacteria</taxon>
        <taxon>Bacillati</taxon>
        <taxon>Actinomycetota</taxon>
        <taxon>Actinomycetes</taxon>
        <taxon>Jiangellales</taxon>
        <taxon>Jiangellaceae</taxon>
        <taxon>Jiangella</taxon>
    </lineage>
</organism>
<gene>
    <name evidence="2" type="ORF">DY240_23305</name>
</gene>
<dbReference type="InterPro" id="IPR002575">
    <property type="entry name" value="Aminoglycoside_PTrfase"/>
</dbReference>
<evidence type="ECO:0000313" key="2">
    <source>
        <dbReference type="EMBL" id="RIQ16008.1"/>
    </source>
</evidence>
<keyword evidence="2" id="KW-0808">Transferase</keyword>
<dbReference type="InterPro" id="IPR051678">
    <property type="entry name" value="AGP_Transferase"/>
</dbReference>
<dbReference type="PANTHER" id="PTHR21310:SF15">
    <property type="entry name" value="AMINOGLYCOSIDE PHOSPHOTRANSFERASE DOMAIN-CONTAINING PROTEIN"/>
    <property type="match status" value="1"/>
</dbReference>
<dbReference type="AlphaFoldDB" id="A0A418KK62"/>
<sequence length="295" mass="30940">MPTHGTFASMHDDIRAALARHLPGHADAPVVPLGAGLDNVAYEVGGDLVLRRSRDEDPGERLAAARREAALLTAVAAVSSLPVPEPVFVDEPTALIAYRKLPGAPLHLNPVADPAALAADLAEFLSGLHTALDDGDSPLSALAEVDDTPGEEWLTDAKASYETAAAVIAPADRGRVEAFLAAPPPGPPRRLTFCHNDLGAEHLLVDGASITGVIDWTDAAIADPAVDLSRLYRDLGPDVVERVVARYGGDADAVGPERVAFYARCALLEDIAYGVESGAEEYARLGLAHLDRTFG</sequence>
<reference evidence="2 3" key="1">
    <citation type="submission" date="2018-09" db="EMBL/GenBank/DDBJ databases">
        <title>Isolation, diversity and antifungal activity of actinobacteria from wheat.</title>
        <authorList>
            <person name="Han C."/>
        </authorList>
    </citation>
    <scope>NUCLEOTIDE SEQUENCE [LARGE SCALE GENOMIC DNA]</scope>
    <source>
        <strain evidence="2 3">NEAU-YY265</strain>
    </source>
</reference>
<proteinExistence type="predicted"/>
<dbReference type="PANTHER" id="PTHR21310">
    <property type="entry name" value="AMINOGLYCOSIDE PHOSPHOTRANSFERASE-RELATED-RELATED"/>
    <property type="match status" value="1"/>
</dbReference>
<keyword evidence="3" id="KW-1185">Reference proteome</keyword>
<protein>
    <submittedName>
        <fullName evidence="2">Aminoglycoside phosphotransferase family protein</fullName>
    </submittedName>
</protein>
<dbReference type="EMBL" id="QUAL01000283">
    <property type="protein sequence ID" value="RIQ16008.1"/>
    <property type="molecule type" value="Genomic_DNA"/>
</dbReference>
<dbReference type="Gene3D" id="3.30.200.20">
    <property type="entry name" value="Phosphorylase Kinase, domain 1"/>
    <property type="match status" value="1"/>
</dbReference>
<dbReference type="GO" id="GO:0016740">
    <property type="term" value="F:transferase activity"/>
    <property type="evidence" value="ECO:0007669"/>
    <property type="project" value="UniProtKB-KW"/>
</dbReference>
<accession>A0A418KK62</accession>
<dbReference type="SUPFAM" id="SSF56112">
    <property type="entry name" value="Protein kinase-like (PK-like)"/>
    <property type="match status" value="1"/>
</dbReference>
<evidence type="ECO:0000259" key="1">
    <source>
        <dbReference type="Pfam" id="PF01636"/>
    </source>
</evidence>
<dbReference type="Proteomes" id="UP000284057">
    <property type="component" value="Unassembled WGS sequence"/>
</dbReference>
<dbReference type="Pfam" id="PF01636">
    <property type="entry name" value="APH"/>
    <property type="match status" value="1"/>
</dbReference>
<dbReference type="InterPro" id="IPR011009">
    <property type="entry name" value="Kinase-like_dom_sf"/>
</dbReference>
<dbReference type="Gene3D" id="3.90.1200.10">
    <property type="match status" value="1"/>
</dbReference>
<name>A0A418KK62_9ACTN</name>
<feature type="domain" description="Aminoglycoside phosphotransferase" evidence="1">
    <location>
        <begin position="31"/>
        <end position="262"/>
    </location>
</feature>